<feature type="compositionally biased region" description="Polar residues" evidence="5">
    <location>
        <begin position="54"/>
        <end position="67"/>
    </location>
</feature>
<dbReference type="SUPFAM" id="SSF49562">
    <property type="entry name" value="C2 domain (Calcium/lipid-binding domain, CaLB)"/>
    <property type="match status" value="1"/>
</dbReference>
<evidence type="ECO:0000256" key="4">
    <source>
        <dbReference type="SAM" id="Coils"/>
    </source>
</evidence>
<dbReference type="GO" id="GO:0098793">
    <property type="term" value="C:presynapse"/>
    <property type="evidence" value="ECO:0007669"/>
    <property type="project" value="GOC"/>
</dbReference>
<feature type="coiled-coil region" evidence="4">
    <location>
        <begin position="472"/>
        <end position="499"/>
    </location>
</feature>
<keyword evidence="2" id="KW-0479">Metal-binding</keyword>
<feature type="region of interest" description="Disordered" evidence="5">
    <location>
        <begin position="556"/>
        <end position="585"/>
    </location>
</feature>
<dbReference type="PROSITE" id="PS50004">
    <property type="entry name" value="C2"/>
    <property type="match status" value="1"/>
</dbReference>
<evidence type="ECO:0000259" key="7">
    <source>
        <dbReference type="PROSITE" id="PS50003"/>
    </source>
</evidence>
<dbReference type="GO" id="GO:0046872">
    <property type="term" value="F:metal ion binding"/>
    <property type="evidence" value="ECO:0007669"/>
    <property type="project" value="UniProtKB-KW"/>
</dbReference>
<protein>
    <submittedName>
        <fullName evidence="9">Calcium-dependent secretion activator 1</fullName>
    </submittedName>
</protein>
<dbReference type="InterPro" id="IPR057457">
    <property type="entry name" value="CAPS_C2"/>
</dbReference>
<gene>
    <name evidence="9" type="ORF">FBUS_05056</name>
</gene>
<dbReference type="Gene3D" id="2.60.40.150">
    <property type="entry name" value="C2 domain"/>
    <property type="match status" value="1"/>
</dbReference>
<dbReference type="PANTHER" id="PTHR12166">
    <property type="entry name" value="CALCIUM-DEPENDENT SECRETION ACTIVATOR"/>
    <property type="match status" value="1"/>
</dbReference>
<dbReference type="GO" id="GO:0016079">
    <property type="term" value="P:synaptic vesicle exocytosis"/>
    <property type="evidence" value="ECO:0007669"/>
    <property type="project" value="InterPro"/>
</dbReference>
<organism evidence="9 10">
    <name type="scientific">Fasciolopsis buskii</name>
    <dbReference type="NCBI Taxonomy" id="27845"/>
    <lineage>
        <taxon>Eukaryota</taxon>
        <taxon>Metazoa</taxon>
        <taxon>Spiralia</taxon>
        <taxon>Lophotrochozoa</taxon>
        <taxon>Platyhelminthes</taxon>
        <taxon>Trematoda</taxon>
        <taxon>Digenea</taxon>
        <taxon>Plagiorchiida</taxon>
        <taxon>Echinostomata</taxon>
        <taxon>Echinostomatoidea</taxon>
        <taxon>Fasciolidae</taxon>
        <taxon>Fasciolopsis</taxon>
    </lineage>
</organism>
<evidence type="ECO:0000256" key="5">
    <source>
        <dbReference type="SAM" id="MobiDB-lite"/>
    </source>
</evidence>
<dbReference type="SMART" id="SM00233">
    <property type="entry name" value="PH"/>
    <property type="match status" value="1"/>
</dbReference>
<evidence type="ECO:0000256" key="3">
    <source>
        <dbReference type="ARBA" id="ARBA00022837"/>
    </source>
</evidence>
<dbReference type="PROSITE" id="PS50003">
    <property type="entry name" value="PH_DOMAIN"/>
    <property type="match status" value="1"/>
</dbReference>
<feature type="compositionally biased region" description="Low complexity" evidence="5">
    <location>
        <begin position="172"/>
        <end position="183"/>
    </location>
</feature>
<dbReference type="InterPro" id="IPR000008">
    <property type="entry name" value="C2_dom"/>
</dbReference>
<accession>A0A8E0VNH4</accession>
<dbReference type="InterPro" id="IPR035892">
    <property type="entry name" value="C2_domain_sf"/>
</dbReference>
<dbReference type="InterPro" id="IPR033227">
    <property type="entry name" value="CAPS"/>
</dbReference>
<keyword evidence="3" id="KW-0106">Calcium</keyword>
<reference evidence="9" key="1">
    <citation type="submission" date="2019-05" db="EMBL/GenBank/DDBJ databases">
        <title>Annotation for the trematode Fasciolopsis buski.</title>
        <authorList>
            <person name="Choi Y.-J."/>
        </authorList>
    </citation>
    <scope>NUCLEOTIDE SEQUENCE</scope>
    <source>
        <strain evidence="9">HT</strain>
        <tissue evidence="9">Whole worm</tissue>
    </source>
</reference>
<evidence type="ECO:0000313" key="9">
    <source>
        <dbReference type="EMBL" id="KAA0195618.1"/>
    </source>
</evidence>
<dbReference type="Pfam" id="PF25341">
    <property type="entry name" value="C2_CAPS"/>
    <property type="match status" value="1"/>
</dbReference>
<dbReference type="PANTHER" id="PTHR12166:SF8">
    <property type="entry name" value="CALCIUM-DEPENDENT SECRETION ACTIVATOR"/>
    <property type="match status" value="1"/>
</dbReference>
<keyword evidence="1" id="KW-0268">Exocytosis</keyword>
<feature type="compositionally biased region" description="Polar residues" evidence="5">
    <location>
        <begin position="94"/>
        <end position="110"/>
    </location>
</feature>
<dbReference type="OrthoDB" id="10063282at2759"/>
<feature type="region of interest" description="Disordered" evidence="5">
    <location>
        <begin position="172"/>
        <end position="237"/>
    </location>
</feature>
<feature type="domain" description="PH" evidence="7">
    <location>
        <begin position="762"/>
        <end position="924"/>
    </location>
</feature>
<feature type="compositionally biased region" description="Low complexity" evidence="5">
    <location>
        <begin position="933"/>
        <end position="944"/>
    </location>
</feature>
<keyword evidence="6" id="KW-0812">Transmembrane</keyword>
<dbReference type="InterPro" id="IPR001849">
    <property type="entry name" value="PH_domain"/>
</dbReference>
<feature type="domain" description="C2" evidence="8">
    <location>
        <begin position="622"/>
        <end position="737"/>
    </location>
</feature>
<feature type="transmembrane region" description="Helical" evidence="6">
    <location>
        <begin position="1004"/>
        <end position="1027"/>
    </location>
</feature>
<dbReference type="EMBL" id="LUCM01003568">
    <property type="protein sequence ID" value="KAA0195618.1"/>
    <property type="molecule type" value="Genomic_DNA"/>
</dbReference>
<evidence type="ECO:0000259" key="8">
    <source>
        <dbReference type="PROSITE" id="PS50004"/>
    </source>
</evidence>
<evidence type="ECO:0000256" key="6">
    <source>
        <dbReference type="SAM" id="Phobius"/>
    </source>
</evidence>
<proteinExistence type="predicted"/>
<dbReference type="AlphaFoldDB" id="A0A8E0VNH4"/>
<comment type="caution">
    <text evidence="9">The sequence shown here is derived from an EMBL/GenBank/DDBJ whole genome shotgun (WGS) entry which is preliminary data.</text>
</comment>
<dbReference type="SUPFAM" id="SSF50729">
    <property type="entry name" value="PH domain-like"/>
    <property type="match status" value="1"/>
</dbReference>
<keyword evidence="6" id="KW-1133">Transmembrane helix</keyword>
<dbReference type="Proteomes" id="UP000728185">
    <property type="component" value="Unassembled WGS sequence"/>
</dbReference>
<name>A0A8E0VNH4_9TREM</name>
<dbReference type="Gene3D" id="2.30.29.30">
    <property type="entry name" value="Pleckstrin-homology domain (PH domain)/Phosphotyrosine-binding domain (PTB)"/>
    <property type="match status" value="1"/>
</dbReference>
<keyword evidence="4" id="KW-0175">Coiled coil</keyword>
<feature type="region of interest" description="Disordered" evidence="5">
    <location>
        <begin position="926"/>
        <end position="964"/>
    </location>
</feature>
<evidence type="ECO:0000313" key="10">
    <source>
        <dbReference type="Proteomes" id="UP000728185"/>
    </source>
</evidence>
<keyword evidence="10" id="KW-1185">Reference proteome</keyword>
<feature type="region of interest" description="Disordered" evidence="5">
    <location>
        <begin position="18"/>
        <end position="117"/>
    </location>
</feature>
<evidence type="ECO:0000256" key="2">
    <source>
        <dbReference type="ARBA" id="ARBA00022723"/>
    </source>
</evidence>
<evidence type="ECO:0000256" key="1">
    <source>
        <dbReference type="ARBA" id="ARBA00022483"/>
    </source>
</evidence>
<dbReference type="GO" id="GO:1990504">
    <property type="term" value="P:dense core granule exocytosis"/>
    <property type="evidence" value="ECO:0007669"/>
    <property type="project" value="InterPro"/>
</dbReference>
<sequence length="1166" mass="129336">MITIKNKAHLLSVSNFSLRGLDLRSRPPDAPSSRKSSGAAEIASMYARFPTGSRGRTTPSPVGSTGWQPLHVESYSKPDSPRSVEPQRPPRLSALSNPSNHIPSLREQSSGHGGPDARISAIANAATAGPGGGGHFSVSFEGISESGPIGTRLSPVGSSCWSSEQHISPDLTSLMSSSTNSVSAGLSLSSGRHPGGQGVYSNQSHPSVHHHQPRPLQRQPSAGTGYSGGTYSTDHLKSTTHSVRSAPLCLGSPIEGRCFRQLTLDVQTGSKGSGPTPPSLIVSDPEEELHQKRLQLYVFASRCVACPILCPVSQGPTRRYLKVTKDYLMTLKERFQMFLKGEMTITCDEAFRNAISDFFEVVLESDRIASMVKSGSCSMYDIREVFITNIEKRFQSHQLIEGLSKESVVSAWKIKFDQICRGGERPCPVSMTLTVPQAEVTNPSKDQLYELLMRTLAIQKYEHQVLYNACQLDNADEQAAQLRRELAERLATIERMSKERSFPKLVHKEMESQFIDEEKLRVNELIRRLDSIPVLRGLATTNSGPVQRRFRKNPMRSMRVQRAEEPKCAMSEPDSGMWTKQGGLDSTGGASLLPSSSYGSLASGQCSGLTEAYTVADTMVTVYGYHGHGISREAVRLDFTIEILVCQLRNLRHLSPGKKLYCTIELEGNADRKRTEPVVASKPVWDTTAEFQTTQPLPALKLKIFKESSGPLAIDDKELGKITLHPTWSSPRIPQWLRLQTTKHCHDVLELQASVSMQRPTNLKYANYCWIQGRTAFKKWKRRYICLTQVSQYTFVLAAYAEQKAQPTEFMALDGFTVDYCEARPDLINSASSMRNVKPDHHQSTSSLSSLSRLRFGSLSRASNIHSRSGSTMNVSSATSAMNEQEPSASFFFKLVREGDTVIVATTNDSDRQNWVQAIYRATGQTHKPSVPSQATSASTSAGSIGTGGSAAAKPNKGVESSRSGGLEDLALKPVHEFDHLELFIELQSRCLDQRLQIVSFTRILGLPFILACFPAVYIFCMVNRVLRIPYTLSNWRQDSFVSLGWPSPSQKIILEEYCARYGIRECQRHLAFLDKLLDKAERGIRIDPDLIHLSYSLCANHVTGKTNHDQAVHTVLAAEREHFQEVKQRLTTLLERQITEFRYCFPFGRPEGALEKTIGLLERVR</sequence>
<keyword evidence="6" id="KW-0472">Membrane</keyword>
<dbReference type="InterPro" id="IPR011993">
    <property type="entry name" value="PH-like_dom_sf"/>
</dbReference>